<accession>A0ABR7KQR4</accession>
<proteinExistence type="predicted"/>
<dbReference type="PANTHER" id="PTHR43817">
    <property type="entry name" value="GLYCOSYL HYDROLASE"/>
    <property type="match status" value="1"/>
</dbReference>
<protein>
    <submittedName>
        <fullName evidence="5">Glycoside hydrolase family 2</fullName>
    </submittedName>
</protein>
<dbReference type="SUPFAM" id="SSF49785">
    <property type="entry name" value="Galactose-binding domain-like"/>
    <property type="match status" value="1"/>
</dbReference>
<feature type="compositionally biased region" description="Basic and acidic residues" evidence="3">
    <location>
        <begin position="1052"/>
        <end position="1070"/>
    </location>
</feature>
<feature type="region of interest" description="Disordered" evidence="3">
    <location>
        <begin position="1052"/>
        <end position="1076"/>
    </location>
</feature>
<evidence type="ECO:0000256" key="1">
    <source>
        <dbReference type="ARBA" id="ARBA00022729"/>
    </source>
</evidence>
<dbReference type="NCBIfam" id="NF045579">
    <property type="entry name" value="rhamnoside_JR"/>
    <property type="match status" value="1"/>
</dbReference>
<evidence type="ECO:0000256" key="3">
    <source>
        <dbReference type="SAM" id="MobiDB-lite"/>
    </source>
</evidence>
<evidence type="ECO:0000256" key="2">
    <source>
        <dbReference type="ARBA" id="ARBA00022801"/>
    </source>
</evidence>
<dbReference type="EMBL" id="JACRYL010000006">
    <property type="protein sequence ID" value="MBC6110338.1"/>
    <property type="molecule type" value="Genomic_DNA"/>
</dbReference>
<evidence type="ECO:0000313" key="5">
    <source>
        <dbReference type="EMBL" id="MBC6110338.1"/>
    </source>
</evidence>
<dbReference type="InterPro" id="IPR054593">
    <property type="entry name" value="Beta-mannosidase-like_N2"/>
</dbReference>
<dbReference type="InterPro" id="IPR008979">
    <property type="entry name" value="Galactose-bd-like_sf"/>
</dbReference>
<reference evidence="5 6" key="1">
    <citation type="submission" date="2020-08" db="EMBL/GenBank/DDBJ databases">
        <authorList>
            <person name="Sun Q."/>
            <person name="Inoue M."/>
        </authorList>
    </citation>
    <scope>NUCLEOTIDE SEQUENCE [LARGE SCALE GENOMIC DNA]</scope>
    <source>
        <strain evidence="5 6">CCM 8938</strain>
    </source>
</reference>
<evidence type="ECO:0000259" key="4">
    <source>
        <dbReference type="Pfam" id="PF22666"/>
    </source>
</evidence>
<keyword evidence="1" id="KW-0732">Signal</keyword>
<sequence>MSNKSPNLYKKLIGVLFLVIILISCKVQRSNKAGQNSLSQIQNVFSNATDTVQTSIYWYWMSDNISKEGVVKDLKAMKSVGINRAFIGNIGYPSTPYGKVKIFSEEWWDILHTALKTATELNIEIGIFNSPGWSQSGGPWIKPEQSMRYLTSSETTVTGGKQLIINLPKPNKIFEDVKTIAYQLPKFYNDRLTEKNTTITSSVTVNQLNKLMDRDTISDLIFPSDKTFYVDFKTQKAITARSLVIYPAHFTMTANAEILALIDGKYTSIRKFSIDRRNDNLNVGFAPYGPIAISLPETESNSFKLVISNASSRFGISEVEISPSPRIESFTEKTLAKMFQSPLPYWNEYQWISQPKVSDQSLLIHPEKVLDLTKYLSADGQLNWNAPAGDWIVFRMAMTTTGVTNGPASKEATGLEVDKMSKTHVESHFNSFLGEIMRRIPAEDRKTWKVAVQDSYETGGQNWTDGMAESFKKNYGYDPLPYLPTLSGKVVGSPEISDRFLWDLRRLIADRVAYDYVGGLRAVSHKYGLHTWLENYGHWGFPGEFLQYGGQSDEIGGEFWSEGELGNIENRAASSAAHIYGKTKVSAESFTAGGRPYVRYPGFIKQRGDRFFTEGINNTLLHVYIEQPTEDLVPGINANFSTEFNRHNTWFSYLDLFTTYLKRCNFMLQQGKYVADVAYFIGEDAPKMTGVCDPALPAGYSFDYINAEVIKNRVTVKNGRLFLPDGMNYGLLVLPKLETMRPELLRRITKLVEQGAHIFGPPPLRSPSLQNFAVADQEVAEMAKRLWGSSNSSAESSHQYGKGTVSQGTSLQPVLNSLNLKPDFVVAQNDPVLFIHRKLPQGDFYFISNQSNNPISINPQFRIEGKIPEIWDPITGDVRALPEFKTTNGVTSVPLKLEGLQSMFVVFKKSTVKESAAIADIPVEHTVSRISSPWMVEFEKNKRGPAEPILFKTLTDWTENANLDIKYFSGTAIYRNSFSNELPKTGEHIYLNLGEVNVIAKVKINGTYVGGAWTNPWRVEITKALKAGTNTVEISVANTWVNRLIGDSKLPEKDRKTWTNDNPYKPDSKLEPSGLKGPVTISSIAY</sequence>
<dbReference type="PANTHER" id="PTHR43817:SF1">
    <property type="entry name" value="HYDROLASE, FAMILY 43, PUTATIVE (AFU_ORTHOLOGUE AFUA_3G01660)-RELATED"/>
    <property type="match status" value="1"/>
</dbReference>
<dbReference type="Gene3D" id="2.60.120.260">
    <property type="entry name" value="Galactose-binding domain-like"/>
    <property type="match status" value="1"/>
</dbReference>
<keyword evidence="6" id="KW-1185">Reference proteome</keyword>
<feature type="domain" description="Beta-mannosidase-like galactose-binding" evidence="4">
    <location>
        <begin position="971"/>
        <end position="1045"/>
    </location>
</feature>
<gene>
    <name evidence="5" type="ORF">H7U22_07865</name>
</gene>
<organism evidence="5 6">
    <name type="scientific">Pedobacter fastidiosus</name>
    <dbReference type="NCBI Taxonomy" id="2765361"/>
    <lineage>
        <taxon>Bacteria</taxon>
        <taxon>Pseudomonadati</taxon>
        <taxon>Bacteroidota</taxon>
        <taxon>Sphingobacteriia</taxon>
        <taxon>Sphingobacteriales</taxon>
        <taxon>Sphingobacteriaceae</taxon>
        <taxon>Pedobacter</taxon>
    </lineage>
</organism>
<dbReference type="CDD" id="cd03143">
    <property type="entry name" value="A4_beta-galactosidase_middle_domain"/>
    <property type="match status" value="1"/>
</dbReference>
<comment type="caution">
    <text evidence="5">The sequence shown here is derived from an EMBL/GenBank/DDBJ whole genome shotgun (WGS) entry which is preliminary data.</text>
</comment>
<dbReference type="GO" id="GO:0016787">
    <property type="term" value="F:hydrolase activity"/>
    <property type="evidence" value="ECO:0007669"/>
    <property type="project" value="UniProtKB-KW"/>
</dbReference>
<name>A0ABR7KQR4_9SPHI</name>
<evidence type="ECO:0000313" key="6">
    <source>
        <dbReference type="Proteomes" id="UP000652755"/>
    </source>
</evidence>
<keyword evidence="2 5" id="KW-0378">Hydrolase</keyword>
<dbReference type="Pfam" id="PF22666">
    <property type="entry name" value="Glyco_hydro_2_N2"/>
    <property type="match status" value="1"/>
</dbReference>
<dbReference type="Proteomes" id="UP000652755">
    <property type="component" value="Unassembled WGS sequence"/>
</dbReference>
<dbReference type="PROSITE" id="PS51257">
    <property type="entry name" value="PROKAR_LIPOPROTEIN"/>
    <property type="match status" value="1"/>
</dbReference>
<dbReference type="RefSeq" id="WP_187070808.1">
    <property type="nucleotide sequence ID" value="NZ_JACRYL010000006.1"/>
</dbReference>
<dbReference type="Pfam" id="PF17132">
    <property type="entry name" value="Glyco_hydro_106"/>
    <property type="match status" value="1"/>
</dbReference>